<reference evidence="1 2" key="1">
    <citation type="submission" date="2016-06" db="EMBL/GenBank/DDBJ databases">
        <title>The Draft Genome Sequence and Annotation of the Desert Woodrat Neotoma lepida.</title>
        <authorList>
            <person name="Campbell M."/>
            <person name="Oakeson K.F."/>
            <person name="Yandell M."/>
            <person name="Halpert J.R."/>
            <person name="Dearing D."/>
        </authorList>
    </citation>
    <scope>NUCLEOTIDE SEQUENCE [LARGE SCALE GENOMIC DNA]</scope>
    <source>
        <strain evidence="1">417</strain>
        <tissue evidence="1">Liver</tissue>
    </source>
</reference>
<dbReference type="AlphaFoldDB" id="A0A1A6GKE7"/>
<accession>A0A1A6GKE7</accession>
<name>A0A1A6GKE7_NEOLE</name>
<dbReference type="STRING" id="56216.A0A1A6GKE7"/>
<evidence type="ECO:0000313" key="2">
    <source>
        <dbReference type="Proteomes" id="UP000092124"/>
    </source>
</evidence>
<sequence>MKAGSDGTMRGTHLPEMVFWPKGVTFIVTSMGTNRQKLCPGRWFPFLLCSPEEQTPARLRIFWCPPRYSKLASQNPEYNTDGLDVFVKLDNLERLLKTLKVSGAYLTSSLLEEVDEAST</sequence>
<gene>
    <name evidence="1" type="ORF">A6R68_04715</name>
</gene>
<keyword evidence="2" id="KW-1185">Reference proteome</keyword>
<evidence type="ECO:0000313" key="1">
    <source>
        <dbReference type="EMBL" id="OBS66743.1"/>
    </source>
</evidence>
<dbReference type="Proteomes" id="UP000092124">
    <property type="component" value="Unassembled WGS sequence"/>
</dbReference>
<comment type="caution">
    <text evidence="1">The sequence shown here is derived from an EMBL/GenBank/DDBJ whole genome shotgun (WGS) entry which is preliminary data.</text>
</comment>
<dbReference type="Gene3D" id="3.40.30.10">
    <property type="entry name" value="Glutaredoxin"/>
    <property type="match status" value="1"/>
</dbReference>
<dbReference type="PANTHER" id="PTHR45476:SF2">
    <property type="entry name" value="CHLORIDE INTRACELLULAR CHANNEL PROTEIN"/>
    <property type="match status" value="1"/>
</dbReference>
<feature type="non-terminal residue" evidence="1">
    <location>
        <position position="119"/>
    </location>
</feature>
<proteinExistence type="predicted"/>
<organism evidence="1 2">
    <name type="scientific">Neotoma lepida</name>
    <name type="common">Desert woodrat</name>
    <dbReference type="NCBI Taxonomy" id="56216"/>
    <lineage>
        <taxon>Eukaryota</taxon>
        <taxon>Metazoa</taxon>
        <taxon>Chordata</taxon>
        <taxon>Craniata</taxon>
        <taxon>Vertebrata</taxon>
        <taxon>Euteleostomi</taxon>
        <taxon>Mammalia</taxon>
        <taxon>Eutheria</taxon>
        <taxon>Euarchontoglires</taxon>
        <taxon>Glires</taxon>
        <taxon>Rodentia</taxon>
        <taxon>Myomorpha</taxon>
        <taxon>Muroidea</taxon>
        <taxon>Cricetidae</taxon>
        <taxon>Neotominae</taxon>
        <taxon>Neotoma</taxon>
    </lineage>
</organism>
<protein>
    <submittedName>
        <fullName evidence="1">Uncharacterized protein</fullName>
    </submittedName>
</protein>
<dbReference type="PANTHER" id="PTHR45476">
    <property type="entry name" value="CHLORIDE INTRACELLULAR CHANNEL PROTEIN 6-RELATED"/>
    <property type="match status" value="1"/>
</dbReference>
<dbReference type="EMBL" id="LZPO01087188">
    <property type="protein sequence ID" value="OBS66743.1"/>
    <property type="molecule type" value="Genomic_DNA"/>
</dbReference>